<evidence type="ECO:0000256" key="2">
    <source>
        <dbReference type="SAM" id="Phobius"/>
    </source>
</evidence>
<name>A0A1D3RTS2_PLACE</name>
<dbReference type="GO" id="GO:0005770">
    <property type="term" value="C:late endosome"/>
    <property type="evidence" value="ECO:0007669"/>
    <property type="project" value="TreeGrafter"/>
</dbReference>
<protein>
    <submittedName>
        <fullName evidence="3">Uncharacterized protein</fullName>
    </submittedName>
</protein>
<keyword evidence="2" id="KW-1133">Transmembrane helix</keyword>
<gene>
    <name evidence="3" type="ORF">PCHDK_000163300</name>
</gene>
<dbReference type="EMBL" id="LT608202">
    <property type="protein sequence ID" value="SCN59617.1"/>
    <property type="molecule type" value="Genomic_DNA"/>
</dbReference>
<evidence type="ECO:0000256" key="1">
    <source>
        <dbReference type="SAM" id="MobiDB-lite"/>
    </source>
</evidence>
<sequence>MTKLKNGICCLPDKKWYKNGKMKNSKITKKYIYKCIDIRKIEKHYQSNKLENYYTYINLYEHILLKNCYKNEGNEIDFNFSSKENNNDGINIEQKNIKKKFGSIFDGYSVTSVYIFETLLFLALSGGIINIFDKNFNLILQRKLNNFNIKNVSANKKENAICFVGTSDDMYILYLDEISNQKEENDINWGHKINKNINDISMDGVKYVANTTTAMFDTEFDNTVIQFNKQFYKYLNKNEKIFVNAFIHNNIVKYNINRLNNCVINPHFDNYENNNLCILSSNTTVSILHVYGFYINNTVLFKDKDIYNIYWYNSYIFICKHDSIYIINFFYKTKIAHIILSYQSPSFEGISTMPSFSKKAKVDEIKNGKIEKDRFNYPIFICEAEKEMYIIGREKNIKVLKLEKKNQTEEVKVLYDFFLNSYIINMHIFYNKNMDILLGDPKYYISVITHINENLTKSKNKKKGNNTSFGHIILTSNNYIVYKNNIDIKIGNCKGAHMIKTNGNQGEHICSNSHGYTKPVEESKQANEEKYVDPHHSKLQHMQDHAFISTVPINDITVDNSTNFSIFPTFPIFQYCKYGKYGNYNKMKGKKKGGSREGSFCLYIYHNNNAVSNNFTLHNNNSKSEMCICLMGLREKNIKEIFTYLLIEKRKNIFTILNKLKKEEINRSNNDLTNIIVEIIYLCLKCGKYYLAAKIFIKLNNHFDNKQKVTYDIIMLFFFFNKLHILSKFYIKLKCQEREKLKNKKKLYKYIYLCKTENNYTTMEFPNILGNKYRKNNYKTKKKKINKIKSVVYFIYRVMRIIKKNKLKRENEKEGKGKRKKKKKKKYYFFNTKNIFNKFLILLLLNDVYEFNKIYKCSPSHYLNIFKLSKYIISYLRNNIGYLKKNILSRFNFFDLASLLSRYNIKIEEEENNEIRNTKTKNNGTIHSTNYNKSKNQNPNFEKFPLVCWKKKNKSEKKILLDILLNILFKCNYSYPIELLLCRTQEENKKQRNEHNSIRRYIHEISKDQIKKKKTNNICSKNQNNFTTNSSSNIVSNNFPLPRDTFITSTGEIPYLSDKSEHNDKNCKNKNNSSISINMNYTQSHEEYYKGGEVGKERKPQIGETNKIGKPETHTGFTKYDEWNKKKTPNKYNDIKKEKIINMLIERKDESVFDYLNQCNCQCLKKIINKNANKLCQINIKKTIPLLLIRNIKGKVANKYEYFFNPNIIIKKLKKNPYFLYRYLKKLQNVEYLRIYIDLLIFLIFIFDPLLLIKFLNKHYKYINFKRLHFFTSFFNYFYLTLENDQINNSSHNNTSSFDKQSKPDSFQINTDEVNIKDEPASSHELPIEESKEPSAKDESVKNENKKDTMAEFKDISQADKMGKTLNSLKIEEEWRGRKNRKTLKKYFKNEHISLLYNYLLNNNVEKNKLVDLFNFIKNESKKNKKFSKKINLFLHVEGYIYIKLGYINKAIDIYRKLCNYEEVYYLIKRYNISVQENIIKEVEKFLLLNSYNSIENKMDTDYLNGNIKRIYNAQKELNTHDEETNECTPDLNPFKSKKNGITKNEKTIKLKDNNYKDIKNEGNMIKYYISNSIDCDNMDKEIMHELYSKEGTKKSKKKKRMNNQVDILWDNDKKKMKKIRRKILKHFLLDHMSKEMNYSTLVNMLQDLYYKNNILVSYNSILSNDKVNVFNMLNEIKKKGYIIYNGKIKKEVKKNELKLININEDYLFNNSDCESKQNNLIFNEYIPQSSNQNSNLDIHNEKTYSTQKEIPSNYYLYDEIRKKPHVSELSSFCIACLNNIYHDAGLFSKKKKNIDLKSNHKIKNNIVFFFCNHMYHLRCLKGDEFVCEICS</sequence>
<dbReference type="OrthoDB" id="392823at2759"/>
<feature type="region of interest" description="Disordered" evidence="1">
    <location>
        <begin position="1320"/>
        <end position="1347"/>
    </location>
</feature>
<dbReference type="GO" id="GO:0030897">
    <property type="term" value="C:HOPS complex"/>
    <property type="evidence" value="ECO:0007669"/>
    <property type="project" value="TreeGrafter"/>
</dbReference>
<accession>A0A1D3RTS2</accession>
<evidence type="ECO:0000313" key="4">
    <source>
        <dbReference type="Proteomes" id="UP000195879"/>
    </source>
</evidence>
<feature type="compositionally biased region" description="Polar residues" evidence="1">
    <location>
        <begin position="924"/>
        <end position="937"/>
    </location>
</feature>
<evidence type="ECO:0000313" key="3">
    <source>
        <dbReference type="EMBL" id="SCN59617.1"/>
    </source>
</evidence>
<reference evidence="3 4" key="1">
    <citation type="submission" date="2016-08" db="EMBL/GenBank/DDBJ databases">
        <authorList>
            <consortium name="Pathogen Informatics"/>
        </authorList>
    </citation>
    <scope>NUCLEOTIDE SEQUENCE [LARGE SCALE GENOMIC DNA]</scope>
    <source>
        <strain evidence="3 4">DK</strain>
    </source>
</reference>
<dbReference type="GO" id="GO:0006623">
    <property type="term" value="P:protein targeting to vacuole"/>
    <property type="evidence" value="ECO:0007669"/>
    <property type="project" value="InterPro"/>
</dbReference>
<feature type="region of interest" description="Disordered" evidence="1">
    <location>
        <begin position="916"/>
        <end position="937"/>
    </location>
</feature>
<feature type="transmembrane region" description="Helical" evidence="2">
    <location>
        <begin position="108"/>
        <end position="132"/>
    </location>
</feature>
<dbReference type="GO" id="GO:0034058">
    <property type="term" value="P:endosomal vesicle fusion"/>
    <property type="evidence" value="ECO:0007669"/>
    <property type="project" value="TreeGrafter"/>
</dbReference>
<keyword evidence="2" id="KW-0472">Membrane</keyword>
<keyword evidence="2" id="KW-0812">Transmembrane</keyword>
<dbReference type="Proteomes" id="UP000195879">
    <property type="component" value="Chromosome 8"/>
</dbReference>
<proteinExistence type="predicted"/>
<dbReference type="InterPro" id="IPR045111">
    <property type="entry name" value="Vps41/Vps8"/>
</dbReference>
<dbReference type="PANTHER" id="PTHR12616">
    <property type="entry name" value="VACUOLAR PROTEIN SORTING VPS41"/>
    <property type="match status" value="1"/>
</dbReference>
<organism evidence="3 4">
    <name type="scientific">Plasmodium chabaudi adami</name>
    <dbReference type="NCBI Taxonomy" id="5826"/>
    <lineage>
        <taxon>Eukaryota</taxon>
        <taxon>Sar</taxon>
        <taxon>Alveolata</taxon>
        <taxon>Apicomplexa</taxon>
        <taxon>Aconoidasida</taxon>
        <taxon>Haemosporida</taxon>
        <taxon>Plasmodiidae</taxon>
        <taxon>Plasmodium</taxon>
        <taxon>Plasmodium (Vinckeia)</taxon>
    </lineage>
</organism>